<keyword evidence="3" id="KW-1185">Reference proteome</keyword>
<dbReference type="InterPro" id="IPR011583">
    <property type="entry name" value="Chitinase_II/V-like_cat"/>
</dbReference>
<dbReference type="Gene3D" id="3.20.20.80">
    <property type="entry name" value="Glycosidases"/>
    <property type="match status" value="1"/>
</dbReference>
<dbReference type="SMART" id="SM00636">
    <property type="entry name" value="Glyco_18"/>
    <property type="match status" value="1"/>
</dbReference>
<evidence type="ECO:0000313" key="3">
    <source>
        <dbReference type="Proteomes" id="UP000006329"/>
    </source>
</evidence>
<sequence length="309" mass="35364">MSILKFFTVLSLFVGNTLWGNDRFLSWNYTLTASIENRSTSDWMDIFSRSHTICYTGAVVLSNGDFKPSTLPKDFVNLSKNYKVRLIPLIGTVSKNNSSFLKSNATIEIGIRNLIHFLKQNPEIAGLHLDVESLSKSEIPHYKKFLQMLKQKLPKEKVLTVAIFPQLEFPNRNFVVHSDLLQEKSVDEFVLMSYDFHSPKTNSGPVTSISLTKKNLEFLLKQIPSSKLWLGLPLYGYFWNRSGKVKTVTQNDFRKFKGNLKVIPDEDGFTVFKSENGIGYISDLNTLEKYKELTRSYGLKGSAFWRIGF</sequence>
<proteinExistence type="predicted"/>
<dbReference type="InterPro" id="IPR001223">
    <property type="entry name" value="Glyco_hydro18_cat"/>
</dbReference>
<evidence type="ECO:0000259" key="1">
    <source>
        <dbReference type="PROSITE" id="PS51910"/>
    </source>
</evidence>
<dbReference type="Pfam" id="PF00704">
    <property type="entry name" value="Glyco_hydro_18"/>
    <property type="match status" value="1"/>
</dbReference>
<dbReference type="RefSeq" id="WP_004469984.1">
    <property type="nucleotide sequence ID" value="NZ_AHON02000039.1"/>
</dbReference>
<dbReference type="SUPFAM" id="SSF51445">
    <property type="entry name" value="(Trans)glycosidases"/>
    <property type="match status" value="1"/>
</dbReference>
<dbReference type="GO" id="GO:0005975">
    <property type="term" value="P:carbohydrate metabolic process"/>
    <property type="evidence" value="ECO:0007669"/>
    <property type="project" value="InterPro"/>
</dbReference>
<dbReference type="PROSITE" id="PS51910">
    <property type="entry name" value="GH18_2"/>
    <property type="match status" value="1"/>
</dbReference>
<protein>
    <submittedName>
        <fullName evidence="2">Glycosyl hydrolase, family 18</fullName>
    </submittedName>
</protein>
<dbReference type="EMBL" id="AHON02000039">
    <property type="protein sequence ID" value="EKO34015.1"/>
    <property type="molecule type" value="Genomic_DNA"/>
</dbReference>
<dbReference type="GO" id="GO:0016787">
    <property type="term" value="F:hydrolase activity"/>
    <property type="evidence" value="ECO:0007669"/>
    <property type="project" value="UniProtKB-KW"/>
</dbReference>
<dbReference type="PANTHER" id="PTHR46066:SF2">
    <property type="entry name" value="CHITINASE DOMAIN-CONTAINING PROTEIN 1"/>
    <property type="match status" value="1"/>
</dbReference>
<dbReference type="AlphaFoldDB" id="A0A0E2BFD3"/>
<dbReference type="PANTHER" id="PTHR46066">
    <property type="entry name" value="CHITINASE DOMAIN-CONTAINING PROTEIN 1 FAMILY MEMBER"/>
    <property type="match status" value="1"/>
</dbReference>
<dbReference type="GeneID" id="29740042"/>
<dbReference type="Gene3D" id="3.10.50.10">
    <property type="match status" value="1"/>
</dbReference>
<accession>A0A0E2BFD3</accession>
<evidence type="ECO:0000313" key="2">
    <source>
        <dbReference type="EMBL" id="EKO34015.1"/>
    </source>
</evidence>
<dbReference type="InterPro" id="IPR029070">
    <property type="entry name" value="Chitinase_insertion_sf"/>
</dbReference>
<reference evidence="2" key="1">
    <citation type="submission" date="2012-10" db="EMBL/GenBank/DDBJ databases">
        <authorList>
            <person name="Harkins D.M."/>
            <person name="Durkin A.S."/>
            <person name="Brinkac L.M."/>
            <person name="Haft D.H."/>
            <person name="Selengut J.D."/>
            <person name="Sanka R."/>
            <person name="DePew J."/>
            <person name="Purushe J."/>
            <person name="Matthias M.A."/>
            <person name="Vinetz J.M."/>
            <person name="Sutton G.G."/>
            <person name="Nierman W.C."/>
            <person name="Fouts D.E."/>
        </authorList>
    </citation>
    <scope>NUCLEOTIDE SEQUENCE [LARGE SCALE GENOMIC DNA]</scope>
    <source>
        <strain evidence="2">MOR084</strain>
    </source>
</reference>
<organism evidence="2 3">
    <name type="scientific">Leptospira santarosai str. MOR084</name>
    <dbReference type="NCBI Taxonomy" id="1049984"/>
    <lineage>
        <taxon>Bacteria</taxon>
        <taxon>Pseudomonadati</taxon>
        <taxon>Spirochaetota</taxon>
        <taxon>Spirochaetia</taxon>
        <taxon>Leptospirales</taxon>
        <taxon>Leptospiraceae</taxon>
        <taxon>Leptospira</taxon>
    </lineage>
</organism>
<dbReference type="GO" id="GO:0008061">
    <property type="term" value="F:chitin binding"/>
    <property type="evidence" value="ECO:0007669"/>
    <property type="project" value="InterPro"/>
</dbReference>
<dbReference type="InterPro" id="IPR017853">
    <property type="entry name" value="GH"/>
</dbReference>
<dbReference type="Proteomes" id="UP000006329">
    <property type="component" value="Unassembled WGS sequence"/>
</dbReference>
<keyword evidence="2" id="KW-0378">Hydrolase</keyword>
<gene>
    <name evidence="2" type="ORF">LEP1GSC179_3635</name>
</gene>
<feature type="domain" description="GH18" evidence="1">
    <location>
        <begin position="1"/>
        <end position="309"/>
    </location>
</feature>
<comment type="caution">
    <text evidence="2">The sequence shown here is derived from an EMBL/GenBank/DDBJ whole genome shotgun (WGS) entry which is preliminary data.</text>
</comment>
<name>A0A0E2BFD3_9LEPT</name>